<dbReference type="Proteomes" id="UP000785679">
    <property type="component" value="Unassembled WGS sequence"/>
</dbReference>
<protein>
    <submittedName>
        <fullName evidence="1">Uncharacterized protein</fullName>
    </submittedName>
</protein>
<proteinExistence type="predicted"/>
<comment type="caution">
    <text evidence="1">The sequence shown here is derived from an EMBL/GenBank/DDBJ whole genome shotgun (WGS) entry which is preliminary data.</text>
</comment>
<sequence length="212" mass="24555">MCSRGCDVTEDDSFEFTTKEVIKAAARKLHAIIAQQSDLYFQKEPKFLRLNRRRQKLQAHKMLRKIKSPIFMTPLELNIAMMSVCLAKLPSLKKYESSRNCQDTNGDVTNNSIKINESLTTPFLIYADLIGTPTQFRKRIQGRFLICELTQLIAHKKEHLDKIQKDQNQKDLECQNEGTECRIEIVMKNRGGHRFREQEADPGIHALHGQIR</sequence>
<gene>
    <name evidence="1" type="ORF">FGO68_gene4953</name>
</gene>
<accession>A0A8J8NME2</accession>
<dbReference type="AlphaFoldDB" id="A0A8J8NME2"/>
<keyword evidence="2" id="KW-1185">Reference proteome</keyword>
<dbReference type="EMBL" id="RRYP01010656">
    <property type="protein sequence ID" value="TNV78247.1"/>
    <property type="molecule type" value="Genomic_DNA"/>
</dbReference>
<reference evidence="1" key="1">
    <citation type="submission" date="2019-06" db="EMBL/GenBank/DDBJ databases">
        <authorList>
            <person name="Zheng W."/>
        </authorList>
    </citation>
    <scope>NUCLEOTIDE SEQUENCE</scope>
    <source>
        <strain evidence="1">QDHG01</strain>
    </source>
</reference>
<evidence type="ECO:0000313" key="1">
    <source>
        <dbReference type="EMBL" id="TNV78247.1"/>
    </source>
</evidence>
<evidence type="ECO:0000313" key="2">
    <source>
        <dbReference type="Proteomes" id="UP000785679"/>
    </source>
</evidence>
<organism evidence="1 2">
    <name type="scientific">Halteria grandinella</name>
    <dbReference type="NCBI Taxonomy" id="5974"/>
    <lineage>
        <taxon>Eukaryota</taxon>
        <taxon>Sar</taxon>
        <taxon>Alveolata</taxon>
        <taxon>Ciliophora</taxon>
        <taxon>Intramacronucleata</taxon>
        <taxon>Spirotrichea</taxon>
        <taxon>Stichotrichia</taxon>
        <taxon>Sporadotrichida</taxon>
        <taxon>Halteriidae</taxon>
        <taxon>Halteria</taxon>
    </lineage>
</organism>
<name>A0A8J8NME2_HALGN</name>